<evidence type="ECO:0000313" key="7">
    <source>
        <dbReference type="Proteomes" id="UP000790787"/>
    </source>
</evidence>
<dbReference type="PANTHER" id="PTHR31541">
    <property type="entry name" value="B3 DOMAIN PLANT PROTEIN-RELATED"/>
    <property type="match status" value="1"/>
</dbReference>
<protein>
    <submittedName>
        <fullName evidence="8">B3 domain-containing protein At3g49610</fullName>
    </submittedName>
</protein>
<keyword evidence="7" id="KW-1185">Reference proteome</keyword>
<dbReference type="GO" id="GO:0003677">
    <property type="term" value="F:DNA binding"/>
    <property type="evidence" value="ECO:0007669"/>
    <property type="project" value="UniProtKB-KW"/>
</dbReference>
<evidence type="ECO:0000259" key="6">
    <source>
        <dbReference type="PROSITE" id="PS50863"/>
    </source>
</evidence>
<dbReference type="InterPro" id="IPR005508">
    <property type="entry name" value="At2g31720-like"/>
</dbReference>
<dbReference type="OrthoDB" id="1090008at2759"/>
<evidence type="ECO:0000256" key="1">
    <source>
        <dbReference type="ARBA" id="ARBA00004123"/>
    </source>
</evidence>
<dbReference type="PROSITE" id="PS50863">
    <property type="entry name" value="B3"/>
    <property type="match status" value="1"/>
</dbReference>
<gene>
    <name evidence="8" type="primary">LOC107792858</name>
</gene>
<dbReference type="GO" id="GO:0005634">
    <property type="term" value="C:nucleus"/>
    <property type="evidence" value="ECO:0007669"/>
    <property type="project" value="UniProtKB-SubCell"/>
</dbReference>
<dbReference type="Gene3D" id="2.40.330.10">
    <property type="entry name" value="DNA-binding pseudobarrel domain"/>
    <property type="match status" value="1"/>
</dbReference>
<evidence type="ECO:0000256" key="4">
    <source>
        <dbReference type="ARBA" id="ARBA00023163"/>
    </source>
</evidence>
<name>A0A1S4A201_TOBAC</name>
<accession>A0A1S4A201</accession>
<evidence type="ECO:0000313" key="8">
    <source>
        <dbReference type="RefSeq" id="XP_016470596.1"/>
    </source>
</evidence>
<dbReference type="RefSeq" id="XP_016470596.1">
    <property type="nucleotide sequence ID" value="XM_016615110.1"/>
</dbReference>
<keyword evidence="5" id="KW-0539">Nucleus</keyword>
<keyword evidence="4" id="KW-0804">Transcription</keyword>
<keyword evidence="2" id="KW-0805">Transcription regulation</keyword>
<evidence type="ECO:0000256" key="5">
    <source>
        <dbReference type="ARBA" id="ARBA00023242"/>
    </source>
</evidence>
<dbReference type="KEGG" id="nta:107792858"/>
<comment type="subcellular location">
    <subcellularLocation>
        <location evidence="1">Nucleus</location>
    </subcellularLocation>
</comment>
<reference evidence="8" key="2">
    <citation type="submission" date="2025-08" db="UniProtKB">
        <authorList>
            <consortium name="RefSeq"/>
        </authorList>
    </citation>
    <scope>IDENTIFICATION</scope>
    <source>
        <tissue evidence="8">Leaf</tissue>
    </source>
</reference>
<dbReference type="InterPro" id="IPR015300">
    <property type="entry name" value="DNA-bd_pseudobarrel_sf"/>
</dbReference>
<keyword evidence="3" id="KW-0238">DNA-binding</keyword>
<dbReference type="Pfam" id="PF02362">
    <property type="entry name" value="B3"/>
    <property type="match status" value="1"/>
</dbReference>
<sequence>MTRIKLFGKEIEVEEEPKTIKLFGIRIFPCNVEPEQEQENLPPTNMYRAIRLAGGSRLVYIGRKKAEESDINPELSRFLIPGTFDKELLKNLSGEERIKLEDNNKDKSFKVKVMDQEGNFHEMKFTRWQSLKRFVLNKGWNNLVVANNLQKGDTVDLWHFRIHLQLCFAINIIKN</sequence>
<evidence type="ECO:0000256" key="3">
    <source>
        <dbReference type="ARBA" id="ARBA00023125"/>
    </source>
</evidence>
<dbReference type="SUPFAM" id="SSF101936">
    <property type="entry name" value="DNA-binding pseudobarrel domain"/>
    <property type="match status" value="1"/>
</dbReference>
<dbReference type="InterPro" id="IPR003340">
    <property type="entry name" value="B3_DNA-bd"/>
</dbReference>
<dbReference type="PANTHER" id="PTHR31541:SF27">
    <property type="entry name" value="TF-B3 DOMAIN-CONTAINING PROTEIN"/>
    <property type="match status" value="1"/>
</dbReference>
<organism evidence="7 8">
    <name type="scientific">Nicotiana tabacum</name>
    <name type="common">Common tobacco</name>
    <dbReference type="NCBI Taxonomy" id="4097"/>
    <lineage>
        <taxon>Eukaryota</taxon>
        <taxon>Viridiplantae</taxon>
        <taxon>Streptophyta</taxon>
        <taxon>Embryophyta</taxon>
        <taxon>Tracheophyta</taxon>
        <taxon>Spermatophyta</taxon>
        <taxon>Magnoliopsida</taxon>
        <taxon>eudicotyledons</taxon>
        <taxon>Gunneridae</taxon>
        <taxon>Pentapetalae</taxon>
        <taxon>asterids</taxon>
        <taxon>lamiids</taxon>
        <taxon>Solanales</taxon>
        <taxon>Solanaceae</taxon>
        <taxon>Nicotianoideae</taxon>
        <taxon>Nicotianeae</taxon>
        <taxon>Nicotiana</taxon>
    </lineage>
</organism>
<dbReference type="OMA" id="RFINMAD"/>
<dbReference type="PaxDb" id="4097-A0A1S4A201"/>
<evidence type="ECO:0000256" key="2">
    <source>
        <dbReference type="ARBA" id="ARBA00023015"/>
    </source>
</evidence>
<dbReference type="GeneID" id="107792858"/>
<dbReference type="Proteomes" id="UP000790787">
    <property type="component" value="Chromosome 19"/>
</dbReference>
<proteinExistence type="predicted"/>
<dbReference type="AlphaFoldDB" id="A0A1S4A201"/>
<dbReference type="CDD" id="cd10017">
    <property type="entry name" value="B3_DNA"/>
    <property type="match status" value="1"/>
</dbReference>
<reference evidence="7" key="1">
    <citation type="journal article" date="2014" name="Nat. Commun.">
        <title>The tobacco genome sequence and its comparison with those of tomato and potato.</title>
        <authorList>
            <person name="Sierro N."/>
            <person name="Battey J.N."/>
            <person name="Ouadi S."/>
            <person name="Bakaher N."/>
            <person name="Bovet L."/>
            <person name="Willig A."/>
            <person name="Goepfert S."/>
            <person name="Peitsch M.C."/>
            <person name="Ivanov N.V."/>
        </authorList>
    </citation>
    <scope>NUCLEOTIDE SEQUENCE [LARGE SCALE GENOMIC DNA]</scope>
</reference>
<feature type="domain" description="TF-B3" evidence="6">
    <location>
        <begin position="63"/>
        <end position="175"/>
    </location>
</feature>